<dbReference type="EMBL" id="CP015230">
    <property type="protein sequence ID" value="ANP41264.1"/>
    <property type="molecule type" value="Genomic_DNA"/>
</dbReference>
<evidence type="ECO:0000256" key="5">
    <source>
        <dbReference type="ARBA" id="ARBA00022989"/>
    </source>
</evidence>
<name>A0A1B1A3U1_9RHOB</name>
<dbReference type="GO" id="GO:0015031">
    <property type="term" value="P:protein transport"/>
    <property type="evidence" value="ECO:0007669"/>
    <property type="project" value="UniProtKB-KW"/>
</dbReference>
<evidence type="ECO:0000256" key="4">
    <source>
        <dbReference type="ARBA" id="ARBA00022692"/>
    </source>
</evidence>
<evidence type="ECO:0000256" key="7">
    <source>
        <dbReference type="RuleBase" id="RU003879"/>
    </source>
</evidence>
<proteinExistence type="inferred from homology"/>
<organism evidence="9 10">
    <name type="scientific">Tritonibacter mobilis F1926</name>
    <dbReference type="NCBI Taxonomy" id="1265309"/>
    <lineage>
        <taxon>Bacteria</taxon>
        <taxon>Pseudomonadati</taxon>
        <taxon>Pseudomonadota</taxon>
        <taxon>Alphaproteobacteria</taxon>
        <taxon>Rhodobacterales</taxon>
        <taxon>Paracoccaceae</taxon>
        <taxon>Tritonibacter</taxon>
    </lineage>
</organism>
<gene>
    <name evidence="9" type="ORF">K529_010850</name>
</gene>
<evidence type="ECO:0000313" key="10">
    <source>
        <dbReference type="Proteomes" id="UP000013243"/>
    </source>
</evidence>
<keyword evidence="6 8" id="KW-0472">Membrane</keyword>
<evidence type="ECO:0000256" key="1">
    <source>
        <dbReference type="ARBA" id="ARBA00004162"/>
    </source>
</evidence>
<feature type="transmembrane region" description="Helical" evidence="8">
    <location>
        <begin position="21"/>
        <end position="41"/>
    </location>
</feature>
<evidence type="ECO:0000256" key="8">
    <source>
        <dbReference type="SAM" id="Phobius"/>
    </source>
</evidence>
<dbReference type="Pfam" id="PF02472">
    <property type="entry name" value="ExbD"/>
    <property type="match status" value="1"/>
</dbReference>
<evidence type="ECO:0000256" key="2">
    <source>
        <dbReference type="ARBA" id="ARBA00005811"/>
    </source>
</evidence>
<keyword evidence="4 7" id="KW-0812">Transmembrane</keyword>
<dbReference type="KEGG" id="rmb:K529_010850"/>
<keyword evidence="3" id="KW-1003">Cell membrane</keyword>
<dbReference type="GO" id="GO:0022857">
    <property type="term" value="F:transmembrane transporter activity"/>
    <property type="evidence" value="ECO:0007669"/>
    <property type="project" value="InterPro"/>
</dbReference>
<accession>A0A1B1A3U1</accession>
<protein>
    <submittedName>
        <fullName evidence="9">Biopolymer transporter ExbD</fullName>
    </submittedName>
</protein>
<dbReference type="AlphaFoldDB" id="A0A1B1A3U1"/>
<dbReference type="STRING" id="1265309.K529_010850"/>
<dbReference type="InterPro" id="IPR003400">
    <property type="entry name" value="ExbD"/>
</dbReference>
<dbReference type="GO" id="GO:0005886">
    <property type="term" value="C:plasma membrane"/>
    <property type="evidence" value="ECO:0007669"/>
    <property type="project" value="UniProtKB-SubCell"/>
</dbReference>
<keyword evidence="5 8" id="KW-1133">Transmembrane helix</keyword>
<dbReference type="GeneID" id="28250336"/>
<comment type="similarity">
    <text evidence="2 7">Belongs to the ExbD/TolR family.</text>
</comment>
<evidence type="ECO:0000256" key="3">
    <source>
        <dbReference type="ARBA" id="ARBA00022475"/>
    </source>
</evidence>
<reference evidence="9 10" key="1">
    <citation type="journal article" date="2016" name="ISME J.">
        <title>Global occurrence and heterogeneity of the Roseobacter-clade species Ruegeria mobilis.</title>
        <authorList>
            <person name="Sonnenschein E."/>
            <person name="Gram L."/>
        </authorList>
    </citation>
    <scope>NUCLEOTIDE SEQUENCE [LARGE SCALE GENOMIC DNA]</scope>
    <source>
        <strain evidence="9 10">F1926</strain>
    </source>
</reference>
<evidence type="ECO:0000256" key="6">
    <source>
        <dbReference type="ARBA" id="ARBA00023136"/>
    </source>
</evidence>
<dbReference type="Proteomes" id="UP000013243">
    <property type="component" value="Chromosome"/>
</dbReference>
<keyword evidence="7" id="KW-0653">Protein transport</keyword>
<evidence type="ECO:0000313" key="9">
    <source>
        <dbReference type="EMBL" id="ANP41264.1"/>
    </source>
</evidence>
<keyword evidence="7" id="KW-0813">Transport</keyword>
<sequence>MVRRTPLLPPRAQRVQTDTSLAIVNVVLLLLLFFLASGSLISAQDTDIDLPTTQELFPEQLPSPLLEVRLDGGLLLDGESVALTQLDDMLEGAQTLYVLMERTAPALDLLELLAQPPFRTLNVTLVTIHEQADT</sequence>
<dbReference type="RefSeq" id="WP_005623034.1">
    <property type="nucleotide sequence ID" value="NZ_CP015230.1"/>
</dbReference>
<comment type="subcellular location">
    <subcellularLocation>
        <location evidence="1">Cell membrane</location>
        <topology evidence="1">Single-pass membrane protein</topology>
    </subcellularLocation>
    <subcellularLocation>
        <location evidence="7">Cell membrane</location>
        <topology evidence="7">Single-pass type II membrane protein</topology>
    </subcellularLocation>
</comment>